<feature type="site" description="Participates in the substrate recognition with KAPA and in a stacking interaction with the adenine ring of SAM" evidence="11">
    <location>
        <position position="25"/>
    </location>
</feature>
<dbReference type="InterPro" id="IPR015421">
    <property type="entry name" value="PyrdxlP-dep_Trfase_major"/>
</dbReference>
<dbReference type="PANTHER" id="PTHR42684:SF17">
    <property type="entry name" value="ADENOSYLMETHIONINE-8-AMINO-7-OXONONANOATE AMINOTRANSFERASE"/>
    <property type="match status" value="1"/>
</dbReference>
<feature type="binding site" evidence="11">
    <location>
        <position position="325"/>
    </location>
    <ligand>
        <name>substrate</name>
    </ligand>
</feature>
<keyword evidence="4 11" id="KW-0963">Cytoplasm</keyword>
<dbReference type="RefSeq" id="WP_245674417.1">
    <property type="nucleotide sequence ID" value="NZ_MKIE01000001.1"/>
</dbReference>
<dbReference type="Gene3D" id="3.90.1150.10">
    <property type="entry name" value="Aspartate Aminotransferase, domain 1"/>
    <property type="match status" value="1"/>
</dbReference>
<dbReference type="EC" id="2.6.1.62" evidence="11"/>
<dbReference type="NCBIfam" id="NF004624">
    <property type="entry name" value="PRK05964.1"/>
    <property type="match status" value="1"/>
</dbReference>
<dbReference type="EMBL" id="MKIE01000001">
    <property type="protein sequence ID" value="OHW63500.1"/>
    <property type="molecule type" value="Genomic_DNA"/>
</dbReference>
<evidence type="ECO:0000256" key="8">
    <source>
        <dbReference type="ARBA" id="ARBA00022756"/>
    </source>
</evidence>
<keyword evidence="5 11" id="KW-0032">Aminotransferase</keyword>
<dbReference type="InterPro" id="IPR015422">
    <property type="entry name" value="PyrdxlP-dep_Trfase_small"/>
</dbReference>
<dbReference type="InterPro" id="IPR049704">
    <property type="entry name" value="Aminotrans_3_PPA_site"/>
</dbReference>
<name>A0A1S1VAK8_9FIRM</name>
<keyword evidence="9 11" id="KW-0663">Pyridoxal phosphate</keyword>
<comment type="pathway">
    <text evidence="11">Cofactor biosynthesis; biotin biosynthesis; 7,8-diaminononanoate from 8-amino-7-oxononanoate (SAM route): step 1/1.</text>
</comment>
<evidence type="ECO:0000256" key="2">
    <source>
        <dbReference type="ARBA" id="ARBA00004496"/>
    </source>
</evidence>
<feature type="binding site" evidence="11">
    <location>
        <position position="62"/>
    </location>
    <ligand>
        <name>substrate</name>
    </ligand>
</feature>
<dbReference type="FunFam" id="3.40.640.10:FF:000078">
    <property type="entry name" value="Adenosylmethionine-8-amino-7-oxononanoate aminotransferase"/>
    <property type="match status" value="1"/>
</dbReference>
<comment type="cofactor">
    <cofactor evidence="1 11">
        <name>pyridoxal 5'-phosphate</name>
        <dbReference type="ChEBI" id="CHEBI:597326"/>
    </cofactor>
</comment>
<evidence type="ECO:0000256" key="7">
    <source>
        <dbReference type="ARBA" id="ARBA00022691"/>
    </source>
</evidence>
<organism evidence="12 13">
    <name type="scientific">Andreesenia angusta</name>
    <dbReference type="NCBI Taxonomy" id="39480"/>
    <lineage>
        <taxon>Bacteria</taxon>
        <taxon>Bacillati</taxon>
        <taxon>Bacillota</taxon>
        <taxon>Tissierellia</taxon>
        <taxon>Tissierellales</taxon>
        <taxon>Gottschalkiaceae</taxon>
        <taxon>Andreesenia</taxon>
    </lineage>
</organism>
<dbReference type="NCBIfam" id="TIGR00508">
    <property type="entry name" value="bioA"/>
    <property type="match status" value="1"/>
</dbReference>
<keyword evidence="8 11" id="KW-0093">Biotin biosynthesis</keyword>
<keyword evidence="13" id="KW-1185">Reference proteome</keyword>
<dbReference type="STRING" id="39480.EUAN_03640"/>
<dbReference type="InterPro" id="IPR015424">
    <property type="entry name" value="PyrdxlP-dep_Trfase"/>
</dbReference>
<comment type="similarity">
    <text evidence="10 11">Belongs to the class-III pyridoxal-phosphate-dependent aminotransferase family. BioA subfamily.</text>
</comment>
<gene>
    <name evidence="11 12" type="primary">bioA</name>
    <name evidence="12" type="ORF">EUAN_03640</name>
</gene>
<evidence type="ECO:0000256" key="9">
    <source>
        <dbReference type="ARBA" id="ARBA00022898"/>
    </source>
</evidence>
<dbReference type="GO" id="GO:0005737">
    <property type="term" value="C:cytoplasm"/>
    <property type="evidence" value="ECO:0007669"/>
    <property type="project" value="UniProtKB-SubCell"/>
</dbReference>
<dbReference type="Pfam" id="PF00202">
    <property type="entry name" value="Aminotran_3"/>
    <property type="match status" value="1"/>
</dbReference>
<dbReference type="GO" id="GO:0004015">
    <property type="term" value="F:adenosylmethionine-8-amino-7-oxononanoate transaminase activity"/>
    <property type="evidence" value="ECO:0007669"/>
    <property type="project" value="UniProtKB-UniRule"/>
</dbReference>
<feature type="binding site" evidence="11">
    <location>
        <position position="290"/>
    </location>
    <ligand>
        <name>substrate</name>
    </ligand>
</feature>
<comment type="subunit">
    <text evidence="3 11">Homodimer.</text>
</comment>
<dbReference type="PANTHER" id="PTHR42684">
    <property type="entry name" value="ADENOSYLMETHIONINE-8-AMINO-7-OXONONANOATE AMINOTRANSFERASE"/>
    <property type="match status" value="1"/>
</dbReference>
<dbReference type="HAMAP" id="MF_00834">
    <property type="entry name" value="BioA"/>
    <property type="match status" value="1"/>
</dbReference>
<feature type="binding site" evidence="11">
    <location>
        <position position="421"/>
    </location>
    <ligand>
        <name>substrate</name>
    </ligand>
</feature>
<keyword evidence="6 11" id="KW-0808">Transferase</keyword>
<comment type="subcellular location">
    <subcellularLocation>
        <location evidence="2 11">Cytoplasm</location>
    </subcellularLocation>
</comment>
<proteinExistence type="inferred from homology"/>
<dbReference type="Proteomes" id="UP000180254">
    <property type="component" value="Unassembled WGS sequence"/>
</dbReference>
<comment type="function">
    <text evidence="11">Catalyzes the transfer of the alpha-amino group from S-adenosyl-L-methionine (SAM) to 7-keto-8-aminopelargonic acid (KAPA) to form 7,8-diaminopelargonic acid (DAPA). It is the only aminotransferase known to utilize SAM as an amino donor.</text>
</comment>
<dbReference type="Gene3D" id="3.40.640.10">
    <property type="entry name" value="Type I PLP-dependent aspartate aminotransferase-like (Major domain)"/>
    <property type="match status" value="1"/>
</dbReference>
<dbReference type="AlphaFoldDB" id="A0A1S1VAK8"/>
<feature type="binding site" evidence="11">
    <location>
        <position position="261"/>
    </location>
    <ligand>
        <name>pyridoxal 5'-phosphate</name>
        <dbReference type="ChEBI" id="CHEBI:597326"/>
    </ligand>
</feature>
<dbReference type="GO" id="GO:0009102">
    <property type="term" value="P:biotin biosynthetic process"/>
    <property type="evidence" value="ECO:0007669"/>
    <property type="project" value="UniProtKB-UniRule"/>
</dbReference>
<evidence type="ECO:0000256" key="1">
    <source>
        <dbReference type="ARBA" id="ARBA00001933"/>
    </source>
</evidence>
<reference evidence="12 13" key="1">
    <citation type="submission" date="2016-09" db="EMBL/GenBank/DDBJ databases">
        <title>Genome sequence of Eubacterium angustum.</title>
        <authorList>
            <person name="Poehlein A."/>
            <person name="Daniel R."/>
        </authorList>
    </citation>
    <scope>NUCLEOTIDE SEQUENCE [LARGE SCALE GENOMIC DNA]</scope>
    <source>
        <strain evidence="12 13">DSM 1989</strain>
    </source>
</reference>
<evidence type="ECO:0000256" key="6">
    <source>
        <dbReference type="ARBA" id="ARBA00022679"/>
    </source>
</evidence>
<evidence type="ECO:0000313" key="13">
    <source>
        <dbReference type="Proteomes" id="UP000180254"/>
    </source>
</evidence>
<feature type="binding site" evidence="11">
    <location>
        <position position="155"/>
    </location>
    <ligand>
        <name>substrate</name>
    </ligand>
</feature>
<evidence type="ECO:0000256" key="11">
    <source>
        <dbReference type="HAMAP-Rule" id="MF_00834"/>
    </source>
</evidence>
<protein>
    <recommendedName>
        <fullName evidence="11">Adenosylmethionine-8-amino-7-oxononanoate aminotransferase</fullName>
        <ecNumber evidence="11">2.6.1.62</ecNumber>
    </recommendedName>
    <alternativeName>
        <fullName evidence="11">7,8-diamino-pelargonic acid aminotransferase</fullName>
        <shortName evidence="11">DAPA AT</shortName>
        <shortName evidence="11">DAPA aminotransferase</shortName>
    </alternativeName>
    <alternativeName>
        <fullName evidence="11">7,8-diaminononanoate synthase</fullName>
        <shortName evidence="11">DANS</shortName>
    </alternativeName>
    <alternativeName>
        <fullName evidence="11">Diaminopelargonic acid synthase</fullName>
    </alternativeName>
</protein>
<dbReference type="InterPro" id="IPR005815">
    <property type="entry name" value="BioA"/>
</dbReference>
<keyword evidence="7 11" id="KW-0949">S-adenosyl-L-methionine</keyword>
<accession>A0A1S1VAK8</accession>
<feature type="binding site" evidence="11">
    <location>
        <begin position="326"/>
        <end position="327"/>
    </location>
    <ligand>
        <name>pyridoxal 5'-phosphate</name>
        <dbReference type="ChEBI" id="CHEBI:597326"/>
    </ligand>
</feature>
<dbReference type="CDD" id="cd00610">
    <property type="entry name" value="OAT_like"/>
    <property type="match status" value="1"/>
</dbReference>
<dbReference type="SUPFAM" id="SSF53383">
    <property type="entry name" value="PLP-dependent transferases"/>
    <property type="match status" value="1"/>
</dbReference>
<feature type="modified residue" description="N6-(pyridoxal phosphate)lysine" evidence="11">
    <location>
        <position position="290"/>
    </location>
</feature>
<evidence type="ECO:0000256" key="3">
    <source>
        <dbReference type="ARBA" id="ARBA00011738"/>
    </source>
</evidence>
<sequence length="457" mass="51653">MKNCFYSDEMKSLQQRDLKHIWHPCSQMKDYEDFPPIVLARGEGAYLYDVDGKSYLDAVSSWWVNLFGHSNKRINEALKAQVDKLEHAIFANFSHSPAIELSEMVVELLPDGLSKVFFSDNGSSAVEIALKMSFQYHMQTGQSGKTKFLSLEGAYHGETIGALSVSGVGLYSDIYSPMLLDVKRVEGPDCYRCRYGLRRESCEAECFELMEERVSREHKDISGIIVEPMVQCARGINIYSPKYLEKLRKLCTCYGINLIADEIAVGFGRTGKMFGIDHAKIVPDIVCLSKGLTAGYLPMALTVTTDEIYRAFYDDYDKMKSFLHSHSYTGNPLSCAVGVESLNIFKDEFILDKNREKSKAMYDMVTQKIKNIEQVGEYRQLGMIGAIELVSDRANKLGFDPNLRVGYEIYKRAVTKGVLLRPLGNIIYFMPPYVVDQDDMDFMTDVAANSIKEHFGA</sequence>
<dbReference type="InterPro" id="IPR005814">
    <property type="entry name" value="Aminotrans_3"/>
</dbReference>
<dbReference type="PROSITE" id="PS00600">
    <property type="entry name" value="AA_TRANSFER_CLASS_3"/>
    <property type="match status" value="1"/>
</dbReference>
<feature type="binding site" evidence="11">
    <location>
        <begin position="122"/>
        <end position="123"/>
    </location>
    <ligand>
        <name>pyridoxal 5'-phosphate</name>
        <dbReference type="ChEBI" id="CHEBI:597326"/>
    </ligand>
</feature>
<dbReference type="GO" id="GO:0030170">
    <property type="term" value="F:pyridoxal phosphate binding"/>
    <property type="evidence" value="ECO:0007669"/>
    <property type="project" value="UniProtKB-UniRule"/>
</dbReference>
<evidence type="ECO:0000256" key="10">
    <source>
        <dbReference type="ARBA" id="ARBA00060970"/>
    </source>
</evidence>
<evidence type="ECO:0000256" key="4">
    <source>
        <dbReference type="ARBA" id="ARBA00022490"/>
    </source>
</evidence>
<comment type="caution">
    <text evidence="12">The sequence shown here is derived from an EMBL/GenBank/DDBJ whole genome shotgun (WGS) entry which is preliminary data.</text>
</comment>
<evidence type="ECO:0000256" key="5">
    <source>
        <dbReference type="ARBA" id="ARBA00022576"/>
    </source>
</evidence>
<evidence type="ECO:0000313" key="12">
    <source>
        <dbReference type="EMBL" id="OHW63500.1"/>
    </source>
</evidence>
<comment type="catalytic activity">
    <reaction evidence="11">
        <text>(8S)-8-amino-7-oxononanoate + S-adenosyl-L-methionine = S-adenosyl-4-methylsulfanyl-2-oxobutanoate + (7R,8S)-7,8-diammoniononanoate</text>
        <dbReference type="Rhea" id="RHEA:16861"/>
        <dbReference type="ChEBI" id="CHEBI:16490"/>
        <dbReference type="ChEBI" id="CHEBI:59789"/>
        <dbReference type="ChEBI" id="CHEBI:149468"/>
        <dbReference type="ChEBI" id="CHEBI:149469"/>
        <dbReference type="EC" id="2.6.1.62"/>
    </reaction>
</comment>
<dbReference type="UniPathway" id="UPA00078">
    <property type="reaction ID" value="UER00160"/>
</dbReference>